<accession>A0A8J8Q154</accession>
<feature type="domain" description="UspA" evidence="2">
    <location>
        <begin position="150"/>
        <end position="272"/>
    </location>
</feature>
<name>A0A8J8Q154_9EURY</name>
<organism evidence="3 4">
    <name type="scientific">Natronococcus pandeyae</name>
    <dbReference type="NCBI Taxonomy" id="2055836"/>
    <lineage>
        <taxon>Archaea</taxon>
        <taxon>Methanobacteriati</taxon>
        <taxon>Methanobacteriota</taxon>
        <taxon>Stenosarchaea group</taxon>
        <taxon>Halobacteria</taxon>
        <taxon>Halobacteriales</taxon>
        <taxon>Natrialbaceae</taxon>
        <taxon>Natronococcus</taxon>
    </lineage>
</organism>
<evidence type="ECO:0000256" key="1">
    <source>
        <dbReference type="ARBA" id="ARBA00008791"/>
    </source>
</evidence>
<comment type="caution">
    <text evidence="3">The sequence shown here is derived from an EMBL/GenBank/DDBJ whole genome shotgun (WGS) entry which is preliminary data.</text>
</comment>
<dbReference type="CDD" id="cd00293">
    <property type="entry name" value="USP-like"/>
    <property type="match status" value="1"/>
</dbReference>
<dbReference type="InterPro" id="IPR006016">
    <property type="entry name" value="UspA"/>
</dbReference>
<keyword evidence="4" id="KW-1185">Reference proteome</keyword>
<evidence type="ECO:0000313" key="4">
    <source>
        <dbReference type="Proteomes" id="UP000766904"/>
    </source>
</evidence>
<dbReference type="InterPro" id="IPR006015">
    <property type="entry name" value="Universal_stress_UspA"/>
</dbReference>
<dbReference type="OrthoDB" id="43026at2157"/>
<gene>
    <name evidence="3" type="ORF">CV102_11915</name>
</gene>
<sequence>MASEQYTIVVALANPAAVEQLLRTASDLANRHGGRVHAVAVEHKPVTSPFLLFSDEHVAAEYADESTQVLEHATEVSNAEITTELRIDSDVPDAIRSVVDDVDANALLLGWREPSTAADAVLGTSVDPILRRPPCDTFVERMGTIADGVDRVLMPTVGGPHVELAADVVGAVALSNDARVTVLSIVTPEGRMANEEAARREVRETAAHLPDVPVDRCVENAPSSTTGILEFAEEHDLVVLSATGTGRIRPPVIGSVARTVGREVTCPVVIAKHPTESWIERALERVRSAAFAR</sequence>
<comment type="similarity">
    <text evidence="1">Belongs to the universal stress protein A family.</text>
</comment>
<protein>
    <submittedName>
        <fullName evidence="3">Amino acid transporter</fullName>
    </submittedName>
</protein>
<dbReference type="Pfam" id="PF00582">
    <property type="entry name" value="Usp"/>
    <property type="match status" value="2"/>
</dbReference>
<dbReference type="RefSeq" id="WP_148858203.1">
    <property type="nucleotide sequence ID" value="NZ_PHNJ01000005.1"/>
</dbReference>
<evidence type="ECO:0000313" key="3">
    <source>
        <dbReference type="EMBL" id="TYL38501.1"/>
    </source>
</evidence>
<dbReference type="PANTHER" id="PTHR46268:SF6">
    <property type="entry name" value="UNIVERSAL STRESS PROTEIN UP12"/>
    <property type="match status" value="1"/>
</dbReference>
<feature type="domain" description="UspA" evidence="2">
    <location>
        <begin position="7"/>
        <end position="139"/>
    </location>
</feature>
<dbReference type="PANTHER" id="PTHR46268">
    <property type="entry name" value="STRESS RESPONSE PROTEIN NHAX"/>
    <property type="match status" value="1"/>
</dbReference>
<evidence type="ECO:0000259" key="2">
    <source>
        <dbReference type="Pfam" id="PF00582"/>
    </source>
</evidence>
<proteinExistence type="inferred from homology"/>
<dbReference type="EMBL" id="PHNJ01000005">
    <property type="protein sequence ID" value="TYL38501.1"/>
    <property type="molecule type" value="Genomic_DNA"/>
</dbReference>
<dbReference type="SUPFAM" id="SSF52402">
    <property type="entry name" value="Adenine nucleotide alpha hydrolases-like"/>
    <property type="match status" value="2"/>
</dbReference>
<dbReference type="Proteomes" id="UP000766904">
    <property type="component" value="Unassembled WGS sequence"/>
</dbReference>
<reference evidence="3" key="1">
    <citation type="submission" date="2017-11" db="EMBL/GenBank/DDBJ databases">
        <authorList>
            <person name="Kajale S.C."/>
            <person name="Sharma A."/>
        </authorList>
    </citation>
    <scope>NUCLEOTIDE SEQUENCE</scope>
    <source>
        <strain evidence="3">LS1_42</strain>
    </source>
</reference>
<dbReference type="PRINTS" id="PR01438">
    <property type="entry name" value="UNVRSLSTRESS"/>
</dbReference>
<dbReference type="Gene3D" id="3.40.50.12370">
    <property type="match status" value="1"/>
</dbReference>
<dbReference type="AlphaFoldDB" id="A0A8J8Q154"/>